<keyword evidence="5 8" id="KW-0406">Ion transport</keyword>
<feature type="transmembrane region" description="Helical" evidence="8">
    <location>
        <begin position="66"/>
        <end position="84"/>
    </location>
</feature>
<dbReference type="EMBL" id="JADIMS010000118">
    <property type="protein sequence ID" value="MBO8450725.1"/>
    <property type="molecule type" value="Genomic_DNA"/>
</dbReference>
<dbReference type="InterPro" id="IPR003810">
    <property type="entry name" value="Mntp/YtaF"/>
</dbReference>
<dbReference type="InterPro" id="IPR022929">
    <property type="entry name" value="Put_MntP"/>
</dbReference>
<keyword evidence="7 8" id="KW-0464">Manganese</keyword>
<protein>
    <recommendedName>
        <fullName evidence="8">Putative manganese efflux pump MntP</fullName>
    </recommendedName>
</protein>
<keyword evidence="4 8" id="KW-1133">Transmembrane helix</keyword>
<evidence type="ECO:0000256" key="3">
    <source>
        <dbReference type="ARBA" id="ARBA00022692"/>
    </source>
</evidence>
<sequence>MMQTFLIACSLAMDAFAVSLSAAACSAGLRKRAMFRAAFLFGFFQFAMPVAGWFGASFFLDYIRAVDHWIAFVLLAFIGGKTLVQSLADLRAKTACGGTNAEIPAPSVAAEACAKPAGIGSLRTTLVLAVATSIDALSVGIVFASMGQPIWEPSLVIGLVTFVLCMAGFFIGKKAGAFFGIYAQTAGGAVLIFIGVRILLSHLLES</sequence>
<reference evidence="10" key="2">
    <citation type="journal article" date="2021" name="PeerJ">
        <title>Extensive microbial diversity within the chicken gut microbiome revealed by metagenomics and culture.</title>
        <authorList>
            <person name="Gilroy R."/>
            <person name="Ravi A."/>
            <person name="Getino M."/>
            <person name="Pursley I."/>
            <person name="Horton D.L."/>
            <person name="Alikhan N.F."/>
            <person name="Baker D."/>
            <person name="Gharbi K."/>
            <person name="Hall N."/>
            <person name="Watson M."/>
            <person name="Adriaenssens E.M."/>
            <person name="Foster-Nyarko E."/>
            <person name="Jarju S."/>
            <person name="Secka A."/>
            <person name="Antonio M."/>
            <person name="Oren A."/>
            <person name="Chaudhuri R.R."/>
            <person name="La Ragione R."/>
            <person name="Hildebrand F."/>
            <person name="Pallen M.J."/>
        </authorList>
    </citation>
    <scope>NUCLEOTIDE SEQUENCE</scope>
    <source>
        <strain evidence="10">B3-4054</strain>
    </source>
</reference>
<keyword evidence="9" id="KW-0732">Signal</keyword>
<dbReference type="GO" id="GO:0005886">
    <property type="term" value="C:plasma membrane"/>
    <property type="evidence" value="ECO:0007669"/>
    <property type="project" value="UniProtKB-SubCell"/>
</dbReference>
<dbReference type="HAMAP" id="MF_01521">
    <property type="entry name" value="MntP_pump"/>
    <property type="match status" value="1"/>
</dbReference>
<gene>
    <name evidence="8" type="primary">mntP</name>
    <name evidence="10" type="ORF">IAA96_06430</name>
</gene>
<comment type="similarity">
    <text evidence="8">Belongs to the MntP (TC 9.B.29) family.</text>
</comment>
<dbReference type="AlphaFoldDB" id="A0A9D9EQ94"/>
<keyword evidence="6 8" id="KW-0472">Membrane</keyword>
<evidence type="ECO:0000256" key="4">
    <source>
        <dbReference type="ARBA" id="ARBA00022989"/>
    </source>
</evidence>
<comment type="caution">
    <text evidence="10">The sequence shown here is derived from an EMBL/GenBank/DDBJ whole genome shotgun (WGS) entry which is preliminary data.</text>
</comment>
<feature type="transmembrane region" description="Helical" evidence="8">
    <location>
        <begin position="33"/>
        <end position="54"/>
    </location>
</feature>
<evidence type="ECO:0000256" key="6">
    <source>
        <dbReference type="ARBA" id="ARBA00023136"/>
    </source>
</evidence>
<feature type="chain" id="PRO_5038758324" description="Putative manganese efflux pump MntP" evidence="9">
    <location>
        <begin position="25"/>
        <end position="206"/>
    </location>
</feature>
<dbReference type="GO" id="GO:0005384">
    <property type="term" value="F:manganese ion transmembrane transporter activity"/>
    <property type="evidence" value="ECO:0007669"/>
    <property type="project" value="UniProtKB-UniRule"/>
</dbReference>
<keyword evidence="1 8" id="KW-0813">Transport</keyword>
<evidence type="ECO:0000256" key="2">
    <source>
        <dbReference type="ARBA" id="ARBA00022475"/>
    </source>
</evidence>
<proteinExistence type="inferred from homology"/>
<dbReference type="PANTHER" id="PTHR35529:SF1">
    <property type="entry name" value="MANGANESE EFFLUX PUMP MNTP-RELATED"/>
    <property type="match status" value="1"/>
</dbReference>
<comment type="function">
    <text evidence="8">Probably functions as a manganese efflux pump.</text>
</comment>
<evidence type="ECO:0000256" key="7">
    <source>
        <dbReference type="ARBA" id="ARBA00023211"/>
    </source>
</evidence>
<reference evidence="10" key="1">
    <citation type="submission" date="2020-10" db="EMBL/GenBank/DDBJ databases">
        <authorList>
            <person name="Gilroy R."/>
        </authorList>
    </citation>
    <scope>NUCLEOTIDE SEQUENCE</scope>
    <source>
        <strain evidence="10">B3-4054</strain>
    </source>
</reference>
<comment type="subcellular location">
    <subcellularLocation>
        <location evidence="8">Cell membrane</location>
        <topology evidence="8">Multi-pass membrane protein</topology>
    </subcellularLocation>
</comment>
<evidence type="ECO:0000313" key="10">
    <source>
        <dbReference type="EMBL" id="MBO8450725.1"/>
    </source>
</evidence>
<feature type="transmembrane region" description="Helical" evidence="8">
    <location>
        <begin position="177"/>
        <end position="200"/>
    </location>
</feature>
<evidence type="ECO:0000313" key="11">
    <source>
        <dbReference type="Proteomes" id="UP000823616"/>
    </source>
</evidence>
<dbReference type="PANTHER" id="PTHR35529">
    <property type="entry name" value="MANGANESE EFFLUX PUMP MNTP-RELATED"/>
    <property type="match status" value="1"/>
</dbReference>
<evidence type="ECO:0000256" key="8">
    <source>
        <dbReference type="HAMAP-Rule" id="MF_01521"/>
    </source>
</evidence>
<name>A0A9D9EQ94_9SPIR</name>
<organism evidence="10 11">
    <name type="scientific">Candidatus Avitreponema avistercoris</name>
    <dbReference type="NCBI Taxonomy" id="2840705"/>
    <lineage>
        <taxon>Bacteria</taxon>
        <taxon>Pseudomonadati</taxon>
        <taxon>Spirochaetota</taxon>
        <taxon>Spirochaetia</taxon>
        <taxon>Spirochaetales</taxon>
        <taxon>Candidatus Avitreponema</taxon>
    </lineage>
</organism>
<feature type="signal peptide" evidence="9">
    <location>
        <begin position="1"/>
        <end position="24"/>
    </location>
</feature>
<evidence type="ECO:0000256" key="5">
    <source>
        <dbReference type="ARBA" id="ARBA00023065"/>
    </source>
</evidence>
<dbReference type="Pfam" id="PF02659">
    <property type="entry name" value="Mntp"/>
    <property type="match status" value="1"/>
</dbReference>
<dbReference type="Proteomes" id="UP000823616">
    <property type="component" value="Unassembled WGS sequence"/>
</dbReference>
<keyword evidence="2 8" id="KW-1003">Cell membrane</keyword>
<evidence type="ECO:0000256" key="9">
    <source>
        <dbReference type="SAM" id="SignalP"/>
    </source>
</evidence>
<evidence type="ECO:0000256" key="1">
    <source>
        <dbReference type="ARBA" id="ARBA00022448"/>
    </source>
</evidence>
<feature type="transmembrane region" description="Helical" evidence="8">
    <location>
        <begin position="126"/>
        <end position="146"/>
    </location>
</feature>
<keyword evidence="3 8" id="KW-0812">Transmembrane</keyword>
<feature type="transmembrane region" description="Helical" evidence="8">
    <location>
        <begin position="153"/>
        <end position="171"/>
    </location>
</feature>
<accession>A0A9D9EQ94</accession>